<sequence length="57" mass="6546">MKNLRKVFILFAFIFITGIIITVISVNSSLNRIDTTEKTVDIQKDTLYLLKAEKKTV</sequence>
<keyword evidence="1" id="KW-0472">Membrane</keyword>
<proteinExistence type="predicted"/>
<evidence type="ECO:0000313" key="3">
    <source>
        <dbReference type="Proteomes" id="UP001139369"/>
    </source>
</evidence>
<gene>
    <name evidence="2" type="ORF">MC378_09765</name>
</gene>
<dbReference type="RefSeq" id="WP_242178576.1">
    <property type="nucleotide sequence ID" value="NZ_JAKQYM010000006.1"/>
</dbReference>
<reference evidence="2" key="1">
    <citation type="submission" date="2022-02" db="EMBL/GenBank/DDBJ databases">
        <title>Polaribacter sp. MSW13, isolated from seawater.</title>
        <authorList>
            <person name="Kristyanto S."/>
            <person name="Jung J."/>
            <person name="Jeon C.O."/>
        </authorList>
    </citation>
    <scope>NUCLEOTIDE SEQUENCE</scope>
    <source>
        <strain evidence="2">MSW13</strain>
    </source>
</reference>
<feature type="transmembrane region" description="Helical" evidence="1">
    <location>
        <begin position="7"/>
        <end position="26"/>
    </location>
</feature>
<organism evidence="2 3">
    <name type="scientific">Polaribacter marinus</name>
    <dbReference type="NCBI Taxonomy" id="2916838"/>
    <lineage>
        <taxon>Bacteria</taxon>
        <taxon>Pseudomonadati</taxon>
        <taxon>Bacteroidota</taxon>
        <taxon>Flavobacteriia</taxon>
        <taxon>Flavobacteriales</taxon>
        <taxon>Flavobacteriaceae</taxon>
    </lineage>
</organism>
<dbReference type="EMBL" id="JAKQYM010000006">
    <property type="protein sequence ID" value="MCI2229452.1"/>
    <property type="molecule type" value="Genomic_DNA"/>
</dbReference>
<dbReference type="Proteomes" id="UP001139369">
    <property type="component" value="Unassembled WGS sequence"/>
</dbReference>
<evidence type="ECO:0000256" key="1">
    <source>
        <dbReference type="SAM" id="Phobius"/>
    </source>
</evidence>
<keyword evidence="3" id="KW-1185">Reference proteome</keyword>
<dbReference type="AlphaFoldDB" id="A0A9X2AJW4"/>
<evidence type="ECO:0000313" key="2">
    <source>
        <dbReference type="EMBL" id="MCI2229452.1"/>
    </source>
</evidence>
<accession>A0A9X2AJW4</accession>
<comment type="caution">
    <text evidence="2">The sequence shown here is derived from an EMBL/GenBank/DDBJ whole genome shotgun (WGS) entry which is preliminary data.</text>
</comment>
<protein>
    <submittedName>
        <fullName evidence="2">Uncharacterized protein</fullName>
    </submittedName>
</protein>
<name>A0A9X2AJW4_9FLAO</name>
<keyword evidence="1" id="KW-1133">Transmembrane helix</keyword>
<keyword evidence="1" id="KW-0812">Transmembrane</keyword>